<accession>A0A1H6WJV8</accession>
<dbReference type="InterPro" id="IPR000601">
    <property type="entry name" value="PKD_dom"/>
</dbReference>
<dbReference type="SUPFAM" id="SSF49299">
    <property type="entry name" value="PKD domain"/>
    <property type="match status" value="1"/>
</dbReference>
<dbReference type="InterPro" id="IPR036514">
    <property type="entry name" value="SGNH_hydro_sf"/>
</dbReference>
<gene>
    <name evidence="3" type="ORF">SAMN05660918_2531</name>
</gene>
<evidence type="ECO:0000256" key="1">
    <source>
        <dbReference type="ARBA" id="ARBA00022729"/>
    </source>
</evidence>
<dbReference type="PROSITE" id="PS50093">
    <property type="entry name" value="PKD"/>
    <property type="match status" value="1"/>
</dbReference>
<dbReference type="InterPro" id="IPR035986">
    <property type="entry name" value="PKD_dom_sf"/>
</dbReference>
<dbReference type="CDD" id="cd00146">
    <property type="entry name" value="PKD"/>
    <property type="match status" value="1"/>
</dbReference>
<dbReference type="Gene3D" id="2.60.40.10">
    <property type="entry name" value="Immunoglobulins"/>
    <property type="match status" value="1"/>
</dbReference>
<dbReference type="Gene3D" id="3.40.50.1110">
    <property type="entry name" value="SGNH hydrolase"/>
    <property type="match status" value="1"/>
</dbReference>
<dbReference type="InterPro" id="IPR022409">
    <property type="entry name" value="PKD/Chitinase_dom"/>
</dbReference>
<dbReference type="Pfam" id="PF18962">
    <property type="entry name" value="Por_Secre_tail"/>
    <property type="match status" value="1"/>
</dbReference>
<dbReference type="AlphaFoldDB" id="A0A1H6WJV8"/>
<dbReference type="Pfam" id="PF18911">
    <property type="entry name" value="PKD_4"/>
    <property type="match status" value="1"/>
</dbReference>
<sequence length="410" mass="45764">MNKIYVLALLIASTSFSQITKRVLFLGNSYTGVNDLPGLTQQVTASTGNTLIIDSNTPGGYTFQGHSTNTTSLQKIQQGNWDFVVLQEQSQIPSFPITYVTANCYPFATSLNNTILQNNPCAETVFYMTWGRQNGDSENCADYPPVCTYEGMDNLLSERYIEMANSNNAIISPVGAVWRHLRTNNPTLNLYSGDESHPSLAGSYVAACTFNTVLFRSNPQLITFNSSLSVADADIIKNAVKTVVYNNLSIWNVGDFDTTASFTSNLINNLQFQFTNTSTCGTSYLWDFGDGTTSTDTNPTHTYSTIDNFNVILTVTNCGVTKQTNQYINLLSIDEFESNRFGIYPNPVTDFLKIKTKDETFSIEIYNSISQLIFQDENINEIDVSKYNSGIYFIKITENLKTETYQFIKN</sequence>
<evidence type="ECO:0000313" key="3">
    <source>
        <dbReference type="EMBL" id="SEJ17163.1"/>
    </source>
</evidence>
<keyword evidence="4" id="KW-1185">Reference proteome</keyword>
<dbReference type="STRING" id="402734.SAMN05660918_2531"/>
<dbReference type="RefSeq" id="WP_091314216.1">
    <property type="nucleotide sequence ID" value="NZ_CBCSJU010000003.1"/>
</dbReference>
<dbReference type="InterPro" id="IPR013783">
    <property type="entry name" value="Ig-like_fold"/>
</dbReference>
<dbReference type="EMBL" id="FNYA01000007">
    <property type="protein sequence ID" value="SEJ17163.1"/>
    <property type="molecule type" value="Genomic_DNA"/>
</dbReference>
<dbReference type="OrthoDB" id="7443339at2"/>
<reference evidence="4" key="1">
    <citation type="submission" date="2016-10" db="EMBL/GenBank/DDBJ databases">
        <authorList>
            <person name="Varghese N."/>
            <person name="Submissions S."/>
        </authorList>
    </citation>
    <scope>NUCLEOTIDE SEQUENCE [LARGE SCALE GENOMIC DNA]</scope>
    <source>
        <strain evidence="4">DSM 17934</strain>
    </source>
</reference>
<dbReference type="Proteomes" id="UP000199702">
    <property type="component" value="Unassembled WGS sequence"/>
</dbReference>
<evidence type="ECO:0000313" key="4">
    <source>
        <dbReference type="Proteomes" id="UP000199702"/>
    </source>
</evidence>
<dbReference type="NCBIfam" id="TIGR04183">
    <property type="entry name" value="Por_Secre_tail"/>
    <property type="match status" value="1"/>
</dbReference>
<proteinExistence type="predicted"/>
<organism evidence="3 4">
    <name type="scientific">Flavobacterium terrigena</name>
    <dbReference type="NCBI Taxonomy" id="402734"/>
    <lineage>
        <taxon>Bacteria</taxon>
        <taxon>Pseudomonadati</taxon>
        <taxon>Bacteroidota</taxon>
        <taxon>Flavobacteriia</taxon>
        <taxon>Flavobacteriales</taxon>
        <taxon>Flavobacteriaceae</taxon>
        <taxon>Flavobacterium</taxon>
    </lineage>
</organism>
<dbReference type="GO" id="GO:0016788">
    <property type="term" value="F:hydrolase activity, acting on ester bonds"/>
    <property type="evidence" value="ECO:0007669"/>
    <property type="project" value="UniProtKB-ARBA"/>
</dbReference>
<feature type="domain" description="PKD" evidence="2">
    <location>
        <begin position="269"/>
        <end position="317"/>
    </location>
</feature>
<keyword evidence="1" id="KW-0732">Signal</keyword>
<dbReference type="InterPro" id="IPR026444">
    <property type="entry name" value="Secre_tail"/>
</dbReference>
<evidence type="ECO:0000259" key="2">
    <source>
        <dbReference type="PROSITE" id="PS50093"/>
    </source>
</evidence>
<name>A0A1H6WJV8_9FLAO</name>
<protein>
    <submittedName>
        <fullName evidence="3">Por secretion system C-terminal sorting domain-containing protein</fullName>
    </submittedName>
</protein>
<dbReference type="SMART" id="SM00089">
    <property type="entry name" value="PKD"/>
    <property type="match status" value="1"/>
</dbReference>